<keyword evidence="2" id="KW-1185">Reference proteome</keyword>
<reference evidence="1 2" key="1">
    <citation type="journal article" date="2016" name="Proc. Natl. Acad. Sci. U.S.A.">
        <title>Comparative genomics of biotechnologically important yeasts.</title>
        <authorList>
            <person name="Riley R."/>
            <person name="Haridas S."/>
            <person name="Wolfe K.H."/>
            <person name="Lopes M.R."/>
            <person name="Hittinger C.T."/>
            <person name="Goeker M."/>
            <person name="Salamov A.A."/>
            <person name="Wisecaver J.H."/>
            <person name="Long T.M."/>
            <person name="Calvey C.H."/>
            <person name="Aerts A.L."/>
            <person name="Barry K.W."/>
            <person name="Choi C."/>
            <person name="Clum A."/>
            <person name="Coughlan A.Y."/>
            <person name="Deshpande S."/>
            <person name="Douglass A.P."/>
            <person name="Hanson S.J."/>
            <person name="Klenk H.-P."/>
            <person name="LaButti K.M."/>
            <person name="Lapidus A."/>
            <person name="Lindquist E.A."/>
            <person name="Lipzen A.M."/>
            <person name="Meier-Kolthoff J.P."/>
            <person name="Ohm R.A."/>
            <person name="Otillar R.P."/>
            <person name="Pangilinan J.L."/>
            <person name="Peng Y."/>
            <person name="Rokas A."/>
            <person name="Rosa C.A."/>
            <person name="Scheuner C."/>
            <person name="Sibirny A.A."/>
            <person name="Slot J.C."/>
            <person name="Stielow J.B."/>
            <person name="Sun H."/>
            <person name="Kurtzman C.P."/>
            <person name="Blackwell M."/>
            <person name="Grigoriev I.V."/>
            <person name="Jeffries T.W."/>
        </authorList>
    </citation>
    <scope>NUCLEOTIDE SEQUENCE [LARGE SCALE GENOMIC DNA]</scope>
    <source>
        <strain evidence="1 2">DSM 6958</strain>
    </source>
</reference>
<protein>
    <submittedName>
        <fullName evidence="1">Uncharacterized protein</fullName>
    </submittedName>
</protein>
<gene>
    <name evidence="1" type="ORF">NADFUDRAFT_42801</name>
</gene>
<proteinExistence type="predicted"/>
<dbReference type="OrthoDB" id="4061106at2759"/>
<accession>A0A1E3PGI2</accession>
<evidence type="ECO:0000313" key="2">
    <source>
        <dbReference type="Proteomes" id="UP000095009"/>
    </source>
</evidence>
<sequence>MSLPIFRRQLAATGSITRQSTSLLSQVRKLTTDSVVDSSSAPSFTETLEAVKTKLEPYTYSHQYKVLVYRSKHWDYLRNDVVKDQYKRVLEPKVFPGLPSKLEIKQLVNSMESKEDLKQVYKTFRQIVKHTPTSLGSDPLSLVARTCAKKGLFSDYLCLFMYDKALQPIYTSESKRELLRLLSLRSTVKKNKLLFAQKFVKWVHTLKPSTLQEHLLVIFTFAKVKEASSSEINLKLQQQMMDHLNTSINAVATENWLSEYNPSEVKDIALKFDEVDLKLGLEGLEVCQELELVNEKLIDSVQSALSKVQAQLEFRDITSIKENYIQEAIDGFNSEKQVAEVAEESSA</sequence>
<dbReference type="Proteomes" id="UP000095009">
    <property type="component" value="Unassembled WGS sequence"/>
</dbReference>
<name>A0A1E3PGI2_9ASCO</name>
<organism evidence="1 2">
    <name type="scientific">Nadsonia fulvescens var. elongata DSM 6958</name>
    <dbReference type="NCBI Taxonomy" id="857566"/>
    <lineage>
        <taxon>Eukaryota</taxon>
        <taxon>Fungi</taxon>
        <taxon>Dikarya</taxon>
        <taxon>Ascomycota</taxon>
        <taxon>Saccharomycotina</taxon>
        <taxon>Dipodascomycetes</taxon>
        <taxon>Dipodascales</taxon>
        <taxon>Dipodascales incertae sedis</taxon>
        <taxon>Nadsonia</taxon>
    </lineage>
</organism>
<evidence type="ECO:0000313" key="1">
    <source>
        <dbReference type="EMBL" id="ODQ64488.1"/>
    </source>
</evidence>
<dbReference type="EMBL" id="KV454411">
    <property type="protein sequence ID" value="ODQ64488.1"/>
    <property type="molecule type" value="Genomic_DNA"/>
</dbReference>
<dbReference type="AlphaFoldDB" id="A0A1E3PGI2"/>